<dbReference type="AlphaFoldDB" id="A0A366LN39"/>
<evidence type="ECO:0000256" key="4">
    <source>
        <dbReference type="SAM" id="SignalP"/>
    </source>
</evidence>
<dbReference type="Pfam" id="PF00496">
    <property type="entry name" value="SBP_bac_5"/>
    <property type="match status" value="1"/>
</dbReference>
<proteinExistence type="inferred from homology"/>
<dbReference type="GO" id="GO:0043190">
    <property type="term" value="C:ATP-binding cassette (ABC) transporter complex"/>
    <property type="evidence" value="ECO:0007669"/>
    <property type="project" value="InterPro"/>
</dbReference>
<evidence type="ECO:0000313" key="6">
    <source>
        <dbReference type="EMBL" id="RBQ15060.1"/>
    </source>
</evidence>
<evidence type="ECO:0000256" key="1">
    <source>
        <dbReference type="ARBA" id="ARBA00005695"/>
    </source>
</evidence>
<keyword evidence="3 4" id="KW-0732">Signal</keyword>
<dbReference type="Gene3D" id="3.10.105.10">
    <property type="entry name" value="Dipeptide-binding Protein, Domain 3"/>
    <property type="match status" value="1"/>
</dbReference>
<dbReference type="CDD" id="cd00995">
    <property type="entry name" value="PBP2_NikA_DppA_OppA_like"/>
    <property type="match status" value="1"/>
</dbReference>
<dbReference type="GO" id="GO:0015833">
    <property type="term" value="P:peptide transport"/>
    <property type="evidence" value="ECO:0007669"/>
    <property type="project" value="TreeGrafter"/>
</dbReference>
<keyword evidence="7" id="KW-1185">Reference proteome</keyword>
<protein>
    <submittedName>
        <fullName evidence="6">ABC transporter substrate-binding protein</fullName>
    </submittedName>
</protein>
<dbReference type="SUPFAM" id="SSF53850">
    <property type="entry name" value="Periplasmic binding protein-like II"/>
    <property type="match status" value="1"/>
</dbReference>
<dbReference type="InterPro" id="IPR039424">
    <property type="entry name" value="SBP_5"/>
</dbReference>
<comment type="caution">
    <text evidence="6">The sequence shown here is derived from an EMBL/GenBank/DDBJ whole genome shotgun (WGS) entry which is preliminary data.</text>
</comment>
<dbReference type="Proteomes" id="UP000253303">
    <property type="component" value="Unassembled WGS sequence"/>
</dbReference>
<gene>
    <name evidence="6" type="ORF">DP939_37285</name>
</gene>
<dbReference type="GO" id="GO:1904680">
    <property type="term" value="F:peptide transmembrane transporter activity"/>
    <property type="evidence" value="ECO:0007669"/>
    <property type="project" value="TreeGrafter"/>
</dbReference>
<evidence type="ECO:0000256" key="3">
    <source>
        <dbReference type="ARBA" id="ARBA00022729"/>
    </source>
</evidence>
<feature type="domain" description="Solute-binding protein family 5" evidence="5">
    <location>
        <begin position="79"/>
        <end position="433"/>
    </location>
</feature>
<dbReference type="PANTHER" id="PTHR30290">
    <property type="entry name" value="PERIPLASMIC BINDING COMPONENT OF ABC TRANSPORTER"/>
    <property type="match status" value="1"/>
</dbReference>
<dbReference type="GO" id="GO:0042597">
    <property type="term" value="C:periplasmic space"/>
    <property type="evidence" value="ECO:0007669"/>
    <property type="project" value="UniProtKB-ARBA"/>
</dbReference>
<dbReference type="InterPro" id="IPR030678">
    <property type="entry name" value="Peptide/Ni-bd"/>
</dbReference>
<evidence type="ECO:0000313" key="7">
    <source>
        <dbReference type="Proteomes" id="UP000253303"/>
    </source>
</evidence>
<reference evidence="6 7" key="1">
    <citation type="submission" date="2018-06" db="EMBL/GenBank/DDBJ databases">
        <title>Sphaerisporangium craniellae sp. nov., isolated from a marine sponge in the South China Sea.</title>
        <authorList>
            <person name="Li L."/>
        </authorList>
    </citation>
    <scope>NUCLEOTIDE SEQUENCE [LARGE SCALE GENOMIC DNA]</scope>
    <source>
        <strain evidence="6 7">LHW63015</strain>
    </source>
</reference>
<evidence type="ECO:0000259" key="5">
    <source>
        <dbReference type="Pfam" id="PF00496"/>
    </source>
</evidence>
<keyword evidence="2" id="KW-0813">Transport</keyword>
<dbReference type="PANTHER" id="PTHR30290:SF9">
    <property type="entry name" value="OLIGOPEPTIDE-BINDING PROTEIN APPA"/>
    <property type="match status" value="1"/>
</dbReference>
<comment type="similarity">
    <text evidence="1">Belongs to the bacterial solute-binding protein 5 family.</text>
</comment>
<dbReference type="Gene3D" id="3.40.190.10">
    <property type="entry name" value="Periplasmic binding protein-like II"/>
    <property type="match status" value="1"/>
</dbReference>
<dbReference type="InterPro" id="IPR000914">
    <property type="entry name" value="SBP_5_dom"/>
</dbReference>
<name>A0A366LN39_9ACTN</name>
<dbReference type="EMBL" id="QMEY01000026">
    <property type="protein sequence ID" value="RBQ15060.1"/>
    <property type="molecule type" value="Genomic_DNA"/>
</dbReference>
<dbReference type="OrthoDB" id="5240629at2"/>
<organism evidence="6 7">
    <name type="scientific">Spongiactinospora rosea</name>
    <dbReference type="NCBI Taxonomy" id="2248750"/>
    <lineage>
        <taxon>Bacteria</taxon>
        <taxon>Bacillati</taxon>
        <taxon>Actinomycetota</taxon>
        <taxon>Actinomycetes</taxon>
        <taxon>Streptosporangiales</taxon>
        <taxon>Streptosporangiaceae</taxon>
        <taxon>Spongiactinospora</taxon>
    </lineage>
</organism>
<accession>A0A366LN39</accession>
<evidence type="ECO:0000256" key="2">
    <source>
        <dbReference type="ARBA" id="ARBA00022448"/>
    </source>
</evidence>
<dbReference type="PIRSF" id="PIRSF002741">
    <property type="entry name" value="MppA"/>
    <property type="match status" value="1"/>
</dbReference>
<feature type="signal peptide" evidence="4">
    <location>
        <begin position="1"/>
        <end position="25"/>
    </location>
</feature>
<sequence>MRTRKTRTAAAITVIGLAATGCGGAAGGGGAGGGAGDTVTISIPSDPGTLSPMNTSVSIAVTMNKYAYDPLVNIAADGKVISGLAEKWSATPTSAEFVLRDGVTCQDGSKLTATDVAAMFNHVADPKNAAALIGLAVPPMAKAKADDATRTITLSLESPAPFLLQMAALMPIPCKKGMADPKGLARATDGTGPYRLDKAVPGDQYTYVRRDGYTWGPGGAKGSELPAKVVFKVVANESTAANLLLAGQLDVAEVNGPDRQRLDAAKIASQAPMLPLGELLFNEGKGHPTADFAVRHALVSAVDLKQIGSVATGGLGKPATNLGEIAPTPCTGDTVTGNVPPHDPAKAAASLTEAGWTKAGGVWTKDGKPLTITVPFPGTKGPRVTSAMELMAKQWTDFGAKVTTKPIQHATLDAILASDAWDIIWLPIAVQLPDQLIPFFDGAAPPKGQNFGHVDNPDYRRLTAKAATKPGQEGCPDWEAANAALVKRLDVVTFVTAPKPIYAKGVAFRLEGDSIIPTSLRKTAR</sequence>
<dbReference type="RefSeq" id="WP_113985545.1">
    <property type="nucleotide sequence ID" value="NZ_QMEY01000026.1"/>
</dbReference>
<feature type="chain" id="PRO_5016875101" evidence="4">
    <location>
        <begin position="26"/>
        <end position="525"/>
    </location>
</feature>
<dbReference type="PROSITE" id="PS51257">
    <property type="entry name" value="PROKAR_LIPOPROTEIN"/>
    <property type="match status" value="1"/>
</dbReference>